<gene>
    <name evidence="1" type="ORF">HPB48_009233</name>
</gene>
<dbReference type="Proteomes" id="UP000821853">
    <property type="component" value="Chromosome 2"/>
</dbReference>
<dbReference type="AlphaFoldDB" id="A0A9J6FXB0"/>
<keyword evidence="2" id="KW-1185">Reference proteome</keyword>
<organism evidence="1 2">
    <name type="scientific">Haemaphysalis longicornis</name>
    <name type="common">Bush tick</name>
    <dbReference type="NCBI Taxonomy" id="44386"/>
    <lineage>
        <taxon>Eukaryota</taxon>
        <taxon>Metazoa</taxon>
        <taxon>Ecdysozoa</taxon>
        <taxon>Arthropoda</taxon>
        <taxon>Chelicerata</taxon>
        <taxon>Arachnida</taxon>
        <taxon>Acari</taxon>
        <taxon>Parasitiformes</taxon>
        <taxon>Ixodida</taxon>
        <taxon>Ixodoidea</taxon>
        <taxon>Ixodidae</taxon>
        <taxon>Haemaphysalinae</taxon>
        <taxon>Haemaphysalis</taxon>
    </lineage>
</organism>
<comment type="caution">
    <text evidence="1">The sequence shown here is derived from an EMBL/GenBank/DDBJ whole genome shotgun (WGS) entry which is preliminary data.</text>
</comment>
<proteinExistence type="predicted"/>
<reference evidence="1 2" key="1">
    <citation type="journal article" date="2020" name="Cell">
        <title>Large-Scale Comparative Analyses of Tick Genomes Elucidate Their Genetic Diversity and Vector Capacities.</title>
        <authorList>
            <consortium name="Tick Genome and Microbiome Consortium (TIGMIC)"/>
            <person name="Jia N."/>
            <person name="Wang J."/>
            <person name="Shi W."/>
            <person name="Du L."/>
            <person name="Sun Y."/>
            <person name="Zhan W."/>
            <person name="Jiang J.F."/>
            <person name="Wang Q."/>
            <person name="Zhang B."/>
            <person name="Ji P."/>
            <person name="Bell-Sakyi L."/>
            <person name="Cui X.M."/>
            <person name="Yuan T.T."/>
            <person name="Jiang B.G."/>
            <person name="Yang W.F."/>
            <person name="Lam T.T."/>
            <person name="Chang Q.C."/>
            <person name="Ding S.J."/>
            <person name="Wang X.J."/>
            <person name="Zhu J.G."/>
            <person name="Ruan X.D."/>
            <person name="Zhao L."/>
            <person name="Wei J.T."/>
            <person name="Ye R.Z."/>
            <person name="Que T.C."/>
            <person name="Du C.H."/>
            <person name="Zhou Y.H."/>
            <person name="Cheng J.X."/>
            <person name="Dai P.F."/>
            <person name="Guo W.B."/>
            <person name="Han X.H."/>
            <person name="Huang E.J."/>
            <person name="Li L.F."/>
            <person name="Wei W."/>
            <person name="Gao Y.C."/>
            <person name="Liu J.Z."/>
            <person name="Shao H.Z."/>
            <person name="Wang X."/>
            <person name="Wang C.C."/>
            <person name="Yang T.C."/>
            <person name="Huo Q.B."/>
            <person name="Li W."/>
            <person name="Chen H.Y."/>
            <person name="Chen S.E."/>
            <person name="Zhou L.G."/>
            <person name="Ni X.B."/>
            <person name="Tian J.H."/>
            <person name="Sheng Y."/>
            <person name="Liu T."/>
            <person name="Pan Y.S."/>
            <person name="Xia L.Y."/>
            <person name="Li J."/>
            <person name="Zhao F."/>
            <person name="Cao W.C."/>
        </authorList>
    </citation>
    <scope>NUCLEOTIDE SEQUENCE [LARGE SCALE GENOMIC DNA]</scope>
    <source>
        <strain evidence="1">HaeL-2018</strain>
    </source>
</reference>
<accession>A0A9J6FXB0</accession>
<name>A0A9J6FXB0_HAELO</name>
<dbReference type="VEuPathDB" id="VectorBase:HLOH_052501"/>
<dbReference type="EMBL" id="JABSTR010000004">
    <property type="protein sequence ID" value="KAH9367403.1"/>
    <property type="molecule type" value="Genomic_DNA"/>
</dbReference>
<dbReference type="OrthoDB" id="6514945at2759"/>
<evidence type="ECO:0000313" key="1">
    <source>
        <dbReference type="EMBL" id="KAH9367403.1"/>
    </source>
</evidence>
<evidence type="ECO:0000313" key="2">
    <source>
        <dbReference type="Proteomes" id="UP000821853"/>
    </source>
</evidence>
<sequence length="217" mass="24295">MSDNLTDNIMVALFPKNVHPEHIATRSRPRAVVLLGTIKDSPHTVSIVDPADYGRTSSFVATVVNLESHVTCAATIRGSTPARAEHAATSMPLLDEERTQIFTYSRAVVPAFASGSVAEESYRIVHNRVLHPRTITWFPGHLDSQLDSPPNLNDTAHVKVRALTHRAEANASRGFLEPRLLEFPDILYTFYEATKHYYLHRRVYSPLRPRLTKQSTG</sequence>
<protein>
    <submittedName>
        <fullName evidence="1">Uncharacterized protein</fullName>
    </submittedName>
</protein>